<keyword evidence="1" id="KW-1133">Transmembrane helix</keyword>
<dbReference type="EMBL" id="BMWX01000001">
    <property type="protein sequence ID" value="GGZ16609.1"/>
    <property type="molecule type" value="Genomic_DNA"/>
</dbReference>
<comment type="caution">
    <text evidence="2">The sequence shown here is derived from an EMBL/GenBank/DDBJ whole genome shotgun (WGS) entry which is preliminary data.</text>
</comment>
<reference evidence="2" key="2">
    <citation type="submission" date="2020-09" db="EMBL/GenBank/DDBJ databases">
        <authorList>
            <person name="Sun Q."/>
            <person name="Kim S."/>
        </authorList>
    </citation>
    <scope>NUCLEOTIDE SEQUENCE</scope>
    <source>
        <strain evidence="2">KCTC 12368</strain>
    </source>
</reference>
<reference evidence="2" key="1">
    <citation type="journal article" date="2014" name="Int. J. Syst. Evol. Microbiol.">
        <title>Complete genome sequence of Corynebacterium casei LMG S-19264T (=DSM 44701T), isolated from a smear-ripened cheese.</title>
        <authorList>
            <consortium name="US DOE Joint Genome Institute (JGI-PGF)"/>
            <person name="Walter F."/>
            <person name="Albersmeier A."/>
            <person name="Kalinowski J."/>
            <person name="Ruckert C."/>
        </authorList>
    </citation>
    <scope>NUCLEOTIDE SEQUENCE</scope>
    <source>
        <strain evidence="2">KCTC 12368</strain>
    </source>
</reference>
<name>A0A918PPB7_9BACT</name>
<feature type="transmembrane region" description="Helical" evidence="1">
    <location>
        <begin position="29"/>
        <end position="46"/>
    </location>
</feature>
<keyword evidence="3" id="KW-1185">Reference proteome</keyword>
<evidence type="ECO:0000313" key="2">
    <source>
        <dbReference type="EMBL" id="GGZ16609.1"/>
    </source>
</evidence>
<keyword evidence="1" id="KW-0812">Transmembrane</keyword>
<dbReference type="Proteomes" id="UP000619457">
    <property type="component" value="Unassembled WGS sequence"/>
</dbReference>
<protein>
    <submittedName>
        <fullName evidence="2">Uncharacterized protein</fullName>
    </submittedName>
</protein>
<accession>A0A918PPB7</accession>
<gene>
    <name evidence="2" type="ORF">GCM10007049_06230</name>
</gene>
<dbReference type="AlphaFoldDB" id="A0A918PPB7"/>
<evidence type="ECO:0000313" key="3">
    <source>
        <dbReference type="Proteomes" id="UP000619457"/>
    </source>
</evidence>
<evidence type="ECO:0000256" key="1">
    <source>
        <dbReference type="SAM" id="Phobius"/>
    </source>
</evidence>
<organism evidence="2 3">
    <name type="scientific">Echinicola pacifica</name>
    <dbReference type="NCBI Taxonomy" id="346377"/>
    <lineage>
        <taxon>Bacteria</taxon>
        <taxon>Pseudomonadati</taxon>
        <taxon>Bacteroidota</taxon>
        <taxon>Cytophagia</taxon>
        <taxon>Cytophagales</taxon>
        <taxon>Cyclobacteriaceae</taxon>
        <taxon>Echinicola</taxon>
    </lineage>
</organism>
<proteinExistence type="predicted"/>
<keyword evidence="1" id="KW-0472">Membrane</keyword>
<sequence length="614" mass="70991">MKTGDGILVKAFFVPFFIIQLKLQIVFNIIKIIGFGLAVLGIGLGAESMAQTRMIADDWVATDALGRELPSFAEVGELRKDKLVGVFYYIWHGAHNEEVYDITQILADDSATKKWGPEGAFHFWSEPEYGYYRSEDPWVIRHDLQMLSNAKVDFIFFDVTNGFSYLNTVRKLCEVSLEMRNQGIPTPEICFLTNSKSGKVMNELYDEFYSKNDFKELWFYWDGKPLAMAEPNDPILRPEVKEFFTLKKSWAWTKSRTEPNHWQWLDTYPQDYGWSDTRSRPEQITVSTASHPHPNIGKSFHDGAQPAVNEQYITEVTDEGKQFAEQWNQAHRIDPSIVMITQWNEWVAQRFIWNEKMDKSYDGMYAGRPIAIGDSWFVDAFTKEYNRDIAPMKGGYSDSYYYQMVANIRKFKGMEAPQPYQSSPISVEGKFEDWKTVSPVYRDPKGDIGHRNFEGYDPTMNYTNTSGRNDIIASKVSYDRESIFFYAQTAAPLTSPDEEGWMLLFIDADQDKSTGWEGYDFVVNHGKIDNNNSTLKKWNGESWELVTQLNLKVKGSELELAVQKKLLGYGANKPEFNFHWMDNPQQLKDISAFFLEGDSAPDRRFDYSFQPKTK</sequence>
<dbReference type="Gene3D" id="3.20.20.80">
    <property type="entry name" value="Glycosidases"/>
    <property type="match status" value="1"/>
</dbReference>